<organism evidence="1">
    <name type="scientific">Thermomicrobium roseum</name>
    <dbReference type="NCBI Taxonomy" id="500"/>
    <lineage>
        <taxon>Bacteria</taxon>
        <taxon>Pseudomonadati</taxon>
        <taxon>Thermomicrobiota</taxon>
        <taxon>Thermomicrobia</taxon>
        <taxon>Thermomicrobiales</taxon>
        <taxon>Thermomicrobiaceae</taxon>
        <taxon>Thermomicrobium</taxon>
    </lineage>
</organism>
<dbReference type="EMBL" id="DSJL01000007">
    <property type="protein sequence ID" value="HEF64592.1"/>
    <property type="molecule type" value="Genomic_DNA"/>
</dbReference>
<reference evidence="1" key="1">
    <citation type="journal article" date="2020" name="mSystems">
        <title>Genome- and Community-Level Interaction Insights into Carbon Utilization and Element Cycling Functions of Hydrothermarchaeota in Hydrothermal Sediment.</title>
        <authorList>
            <person name="Zhou Z."/>
            <person name="Liu Y."/>
            <person name="Xu W."/>
            <person name="Pan J."/>
            <person name="Luo Z.H."/>
            <person name="Li M."/>
        </authorList>
    </citation>
    <scope>NUCLEOTIDE SEQUENCE [LARGE SCALE GENOMIC DNA]</scope>
    <source>
        <strain evidence="1">SpSt-222</strain>
    </source>
</reference>
<comment type="caution">
    <text evidence="1">The sequence shown here is derived from an EMBL/GenBank/DDBJ whole genome shotgun (WGS) entry which is preliminary data.</text>
</comment>
<sequence>MLDLGNGLRAIVQTAVILGMLLVVVACGAVRGSGAVSQPSPAILQPTVTPPGAPGRTVTVPTEQVELAIQKAALRAAGTNEMELVVDVTIPDTCTTARYEIGREGPRVLVRVWGERPTGMVCAQVIREEQLVIPLGMAPSGGFVVELNGVEVALGEDEMVKGEPGTDALERGLPTVDTAEVRVVEDTRRRVVIEVQGTLPDACAELAEQPSVSVADRRVSVLLEWERPRGLMCAQVLRPFTTTVDLGELEPGSYMLVVNDLETTFEVE</sequence>
<dbReference type="AlphaFoldDB" id="A0A7C1XPS8"/>
<proteinExistence type="predicted"/>
<protein>
    <submittedName>
        <fullName evidence="1">Uncharacterized protein</fullName>
    </submittedName>
</protein>
<gene>
    <name evidence="1" type="ORF">ENP47_03165</name>
</gene>
<evidence type="ECO:0000313" key="1">
    <source>
        <dbReference type="EMBL" id="HEF64592.1"/>
    </source>
</evidence>
<name>A0A7C1XPS8_THERO</name>
<accession>A0A7C1XPS8</accession>